<gene>
    <name evidence="1" type="ORF">L227DRAFT_64944</name>
</gene>
<evidence type="ECO:0000313" key="2">
    <source>
        <dbReference type="Proteomes" id="UP000313359"/>
    </source>
</evidence>
<protein>
    <submittedName>
        <fullName evidence="1">Uncharacterized protein</fullName>
    </submittedName>
</protein>
<reference evidence="1" key="1">
    <citation type="journal article" date="2018" name="Genome Biol. Evol.">
        <title>Genomics and development of Lentinus tigrinus, a white-rot wood-decaying mushroom with dimorphic fruiting bodies.</title>
        <authorList>
            <person name="Wu B."/>
            <person name="Xu Z."/>
            <person name="Knudson A."/>
            <person name="Carlson A."/>
            <person name="Chen N."/>
            <person name="Kovaka S."/>
            <person name="LaButti K."/>
            <person name="Lipzen A."/>
            <person name="Pennachio C."/>
            <person name="Riley R."/>
            <person name="Schakwitz W."/>
            <person name="Umezawa K."/>
            <person name="Ohm R.A."/>
            <person name="Grigoriev I.V."/>
            <person name="Nagy L.G."/>
            <person name="Gibbons J."/>
            <person name="Hibbett D."/>
        </authorList>
    </citation>
    <scope>NUCLEOTIDE SEQUENCE [LARGE SCALE GENOMIC DNA]</scope>
    <source>
        <strain evidence="1">ALCF2SS1-6</strain>
    </source>
</reference>
<name>A0A5C2SC97_9APHY</name>
<dbReference type="AlphaFoldDB" id="A0A5C2SC97"/>
<dbReference type="EMBL" id="ML122262">
    <property type="protein sequence ID" value="RPD61301.1"/>
    <property type="molecule type" value="Genomic_DNA"/>
</dbReference>
<evidence type="ECO:0000313" key="1">
    <source>
        <dbReference type="EMBL" id="RPD61301.1"/>
    </source>
</evidence>
<organism evidence="1 2">
    <name type="scientific">Lentinus tigrinus ALCF2SS1-6</name>
    <dbReference type="NCBI Taxonomy" id="1328759"/>
    <lineage>
        <taxon>Eukaryota</taxon>
        <taxon>Fungi</taxon>
        <taxon>Dikarya</taxon>
        <taxon>Basidiomycota</taxon>
        <taxon>Agaricomycotina</taxon>
        <taxon>Agaricomycetes</taxon>
        <taxon>Polyporales</taxon>
        <taxon>Polyporaceae</taxon>
        <taxon>Lentinus</taxon>
    </lineage>
</organism>
<dbReference type="Proteomes" id="UP000313359">
    <property type="component" value="Unassembled WGS sequence"/>
</dbReference>
<accession>A0A5C2SC97</accession>
<sequence length="219" mass="24091">MPPCATYQQHLRTLEQGLPVWDPSPKNSLEIIPGSVLYPGISGTFSVLFNARKSADDTHWQPHGVPRGFRTLDEEFGPLVVDGPRTVVGLRGWNCIGVECTREVSGGLDIGVPAGAAPIIAAGGVWCTARTQTRPHHHIHRVIRTCRFVHDAPPCELARAGELAGPARVRARTQTGGPVLRHWHDEGTSMVHRRVRVHDGEGKRGTFRVHRDGRVQSER</sequence>
<keyword evidence="2" id="KW-1185">Reference proteome</keyword>
<proteinExistence type="predicted"/>
<dbReference type="OrthoDB" id="3222453at2759"/>